<evidence type="ECO:0000256" key="4">
    <source>
        <dbReference type="ARBA" id="ARBA00022519"/>
    </source>
</evidence>
<comment type="subcellular location">
    <subcellularLocation>
        <location evidence="1">Cell inner membrane</location>
        <topology evidence="1">Multi-pass membrane protein</topology>
    </subcellularLocation>
</comment>
<evidence type="ECO:0000256" key="8">
    <source>
        <dbReference type="ARBA" id="ARBA00022989"/>
    </source>
</evidence>
<keyword evidence="4" id="KW-0997">Cell inner membrane</keyword>
<comment type="similarity">
    <text evidence="10">Belongs to the ABC transporter superfamily. Siderophore-Fe(3+) uptake transporter (SIUT) (TC 3.A.1.21) family.</text>
</comment>
<keyword evidence="7" id="KW-0067">ATP-binding</keyword>
<feature type="transmembrane region" description="Helical" evidence="12">
    <location>
        <begin position="238"/>
        <end position="260"/>
    </location>
</feature>
<feature type="transmembrane region" description="Helical" evidence="12">
    <location>
        <begin position="272"/>
        <end position="296"/>
    </location>
</feature>
<dbReference type="InterPro" id="IPR027417">
    <property type="entry name" value="P-loop_NTPase"/>
</dbReference>
<keyword evidence="6" id="KW-0547">Nucleotide-binding</keyword>
<feature type="domain" description="ABC transporter" evidence="13">
    <location>
        <begin position="341"/>
        <end position="574"/>
    </location>
</feature>
<feature type="transmembrane region" description="Helical" evidence="12">
    <location>
        <begin position="21"/>
        <end position="43"/>
    </location>
</feature>
<keyword evidence="2" id="KW-0813">Transport</keyword>
<dbReference type="GO" id="GO:0005886">
    <property type="term" value="C:plasma membrane"/>
    <property type="evidence" value="ECO:0007669"/>
    <property type="project" value="UniProtKB-SubCell"/>
</dbReference>
<dbReference type="PANTHER" id="PTHR43394">
    <property type="entry name" value="ATP-DEPENDENT PERMEASE MDL1, MITOCHONDRIAL"/>
    <property type="match status" value="1"/>
</dbReference>
<name>I1D0Q8_9PSEU</name>
<evidence type="ECO:0000256" key="6">
    <source>
        <dbReference type="ARBA" id="ARBA00022741"/>
    </source>
</evidence>
<dbReference type="Proteomes" id="UP000005087">
    <property type="component" value="Chromosome"/>
</dbReference>
<dbReference type="SUPFAM" id="SSF90123">
    <property type="entry name" value="ABC transporter transmembrane region"/>
    <property type="match status" value="1"/>
</dbReference>
<dbReference type="PROSITE" id="PS50929">
    <property type="entry name" value="ABC_TM1F"/>
    <property type="match status" value="1"/>
</dbReference>
<feature type="region of interest" description="Disordered" evidence="11">
    <location>
        <begin position="578"/>
        <end position="607"/>
    </location>
</feature>
<evidence type="ECO:0000256" key="10">
    <source>
        <dbReference type="ARBA" id="ARBA00023455"/>
    </source>
</evidence>
<dbReference type="RefSeq" id="WP_005463307.1">
    <property type="nucleotide sequence ID" value="NZ_CM001484.1"/>
</dbReference>
<dbReference type="InterPro" id="IPR017871">
    <property type="entry name" value="ABC_transporter-like_CS"/>
</dbReference>
<dbReference type="STRING" id="928724.SacglDRAFT_01617"/>
<dbReference type="GO" id="GO:0016887">
    <property type="term" value="F:ATP hydrolysis activity"/>
    <property type="evidence" value="ECO:0007669"/>
    <property type="project" value="InterPro"/>
</dbReference>
<reference evidence="16" key="2">
    <citation type="submission" date="2012-01" db="EMBL/GenBank/DDBJ databases">
        <title>Noncontiguous Finished sequence of chromosome of Saccharomonospora glauca K62.</title>
        <authorList>
            <consortium name="US DOE Joint Genome Institute"/>
            <person name="Lucas S."/>
            <person name="Han J."/>
            <person name="Lapidus A."/>
            <person name="Cheng J.-F."/>
            <person name="Goodwin L."/>
            <person name="Pitluck S."/>
            <person name="Peters L."/>
            <person name="Mikhailova N."/>
            <person name="Held B."/>
            <person name="Detter J.C."/>
            <person name="Han C."/>
            <person name="Tapia R."/>
            <person name="Land M."/>
            <person name="Hauser L."/>
            <person name="Kyrpides N."/>
            <person name="Ivanova N."/>
            <person name="Pagani I."/>
            <person name="Brambilla E.-M."/>
            <person name="Klenk H.-P."/>
            <person name="Woyke T."/>
        </authorList>
    </citation>
    <scope>NUCLEOTIDE SEQUENCE [LARGE SCALE GENOMIC DNA]</scope>
    <source>
        <strain evidence="16">K62</strain>
    </source>
</reference>
<dbReference type="GO" id="GO:0005524">
    <property type="term" value="F:ATP binding"/>
    <property type="evidence" value="ECO:0007669"/>
    <property type="project" value="UniProtKB-KW"/>
</dbReference>
<proteinExistence type="inferred from homology"/>
<dbReference type="PROSITE" id="PS50893">
    <property type="entry name" value="ABC_TRANSPORTER_2"/>
    <property type="match status" value="1"/>
</dbReference>
<evidence type="ECO:0000256" key="7">
    <source>
        <dbReference type="ARBA" id="ARBA00022840"/>
    </source>
</evidence>
<dbReference type="CDD" id="cd18551">
    <property type="entry name" value="ABC_6TM_LmrA_like"/>
    <property type="match status" value="1"/>
</dbReference>
<evidence type="ECO:0000256" key="9">
    <source>
        <dbReference type="ARBA" id="ARBA00023136"/>
    </source>
</evidence>
<feature type="transmembrane region" description="Helical" evidence="12">
    <location>
        <begin position="160"/>
        <end position="177"/>
    </location>
</feature>
<keyword evidence="9 12" id="KW-0472">Membrane</keyword>
<dbReference type="eggNOG" id="COG1132">
    <property type="taxonomic scope" value="Bacteria"/>
</dbReference>
<dbReference type="Pfam" id="PF00005">
    <property type="entry name" value="ABC_tran"/>
    <property type="match status" value="1"/>
</dbReference>
<dbReference type="PANTHER" id="PTHR43394:SF1">
    <property type="entry name" value="ATP-BINDING CASSETTE SUB-FAMILY B MEMBER 10, MITOCHONDRIAL"/>
    <property type="match status" value="1"/>
</dbReference>
<dbReference type="InterPro" id="IPR003439">
    <property type="entry name" value="ABC_transporter-like_ATP-bd"/>
</dbReference>
<evidence type="ECO:0000259" key="13">
    <source>
        <dbReference type="PROSITE" id="PS50893"/>
    </source>
</evidence>
<organism evidence="15 16">
    <name type="scientific">Saccharomonospora glauca K62</name>
    <dbReference type="NCBI Taxonomy" id="928724"/>
    <lineage>
        <taxon>Bacteria</taxon>
        <taxon>Bacillati</taxon>
        <taxon>Actinomycetota</taxon>
        <taxon>Actinomycetes</taxon>
        <taxon>Pseudonocardiales</taxon>
        <taxon>Pseudonocardiaceae</taxon>
        <taxon>Saccharomonospora</taxon>
    </lineage>
</organism>
<feature type="domain" description="ABC transmembrane type-1" evidence="14">
    <location>
        <begin position="22"/>
        <end position="301"/>
    </location>
</feature>
<evidence type="ECO:0000256" key="3">
    <source>
        <dbReference type="ARBA" id="ARBA00022475"/>
    </source>
</evidence>
<dbReference type="HOGENOM" id="CLU_000604_84_4_11"/>
<gene>
    <name evidence="15" type="ORF">SacglDRAFT_01617</name>
</gene>
<evidence type="ECO:0000256" key="1">
    <source>
        <dbReference type="ARBA" id="ARBA00004429"/>
    </source>
</evidence>
<keyword evidence="5 12" id="KW-0812">Transmembrane</keyword>
<dbReference type="AlphaFoldDB" id="I1D0Q8"/>
<keyword evidence="3" id="KW-1003">Cell membrane</keyword>
<evidence type="ECO:0000313" key="15">
    <source>
        <dbReference type="EMBL" id="EIE98532.1"/>
    </source>
</evidence>
<dbReference type="Pfam" id="PF00664">
    <property type="entry name" value="ABC_membrane"/>
    <property type="match status" value="1"/>
</dbReference>
<dbReference type="EMBL" id="CM001484">
    <property type="protein sequence ID" value="EIE98532.1"/>
    <property type="molecule type" value="Genomic_DNA"/>
</dbReference>
<dbReference type="FunFam" id="3.40.50.300:FF:000221">
    <property type="entry name" value="Multidrug ABC transporter ATP-binding protein"/>
    <property type="match status" value="1"/>
</dbReference>
<dbReference type="GO" id="GO:0015421">
    <property type="term" value="F:ABC-type oligopeptide transporter activity"/>
    <property type="evidence" value="ECO:0007669"/>
    <property type="project" value="TreeGrafter"/>
</dbReference>
<accession>I1D0Q8</accession>
<evidence type="ECO:0000256" key="11">
    <source>
        <dbReference type="SAM" id="MobiDB-lite"/>
    </source>
</evidence>
<dbReference type="InterPro" id="IPR011527">
    <property type="entry name" value="ABC1_TM_dom"/>
</dbReference>
<dbReference type="InterPro" id="IPR003593">
    <property type="entry name" value="AAA+_ATPase"/>
</dbReference>
<protein>
    <submittedName>
        <fullName evidence="15">ABC-type multidrug transport system, ATPase and permease component</fullName>
    </submittedName>
</protein>
<feature type="transmembrane region" description="Helical" evidence="12">
    <location>
        <begin position="134"/>
        <end position="154"/>
    </location>
</feature>
<dbReference type="PROSITE" id="PS00211">
    <property type="entry name" value="ABC_TRANSPORTER_1"/>
    <property type="match status" value="1"/>
</dbReference>
<evidence type="ECO:0000313" key="16">
    <source>
        <dbReference type="Proteomes" id="UP000005087"/>
    </source>
</evidence>
<evidence type="ECO:0000259" key="14">
    <source>
        <dbReference type="PROSITE" id="PS50929"/>
    </source>
</evidence>
<keyword evidence="16" id="KW-1185">Reference proteome</keyword>
<keyword evidence="8 12" id="KW-1133">Transmembrane helix</keyword>
<evidence type="ECO:0000256" key="2">
    <source>
        <dbReference type="ARBA" id="ARBA00022448"/>
    </source>
</evidence>
<evidence type="ECO:0000256" key="5">
    <source>
        <dbReference type="ARBA" id="ARBA00022692"/>
    </source>
</evidence>
<dbReference type="InterPro" id="IPR039421">
    <property type="entry name" value="Type_1_exporter"/>
</dbReference>
<dbReference type="Gene3D" id="1.20.1560.10">
    <property type="entry name" value="ABC transporter type 1, transmembrane domain"/>
    <property type="match status" value="1"/>
</dbReference>
<dbReference type="Gene3D" id="3.40.50.300">
    <property type="entry name" value="P-loop containing nucleotide triphosphate hydrolases"/>
    <property type="match status" value="1"/>
</dbReference>
<feature type="transmembrane region" description="Helical" evidence="12">
    <location>
        <begin position="55"/>
        <end position="72"/>
    </location>
</feature>
<sequence length="607" mass="63774">MVRSGGADLVGHITKRHVGKIAVAVVLGLVAAAAGLAQPVFIGKLIDTVALGGELVWPIVVVLALFAAEAVLTSLQAYAMGRVGESIVYRARTTLVARVLGADYRAFSRHRIGDLTSRIVADTAMLRVSLSQSLASIVVDATMVLGGLVLMFLIDPLLLGITLGCLAVASVVSLLLARRLKTVAARQRTIMGDFSADLQRAIGALATVKACGAEEFERERIGALASAARRSGIKVSALSALLSPAMGIGLQISLAIVIVTGMSRVATGTLSAASLTAFIMYLFYLVSPLVTLFMAIGQLQQGRGAVGRINELADIEQEVPVRAPLRAMETATVPGVQLDEVRYEGVDFFHDDTQALHGVSFVAPGRGLTAVVGPSGSGKTTLLQLLMRFYAVDAGRITLGGQDIDTIPLPVLRTLVGYVQQESPTLRGTIAENLRYGHVRASDSEIQRVLVLSGLEPVVRRLPKGLDTELGEGGAGLSGGERQRLAIARTLLRKPSVLLLDEATSNLDSESELLLRRSITEIAKECTVISVAHRLSTVVDADRIVVLDAGRVQAVGTHEALLRDSPLYRRLTAIQLGDPSGPDVPAQPGNPVSGSLCGSLPVGQGGS</sequence>
<evidence type="ECO:0000256" key="12">
    <source>
        <dbReference type="SAM" id="Phobius"/>
    </source>
</evidence>
<dbReference type="InterPro" id="IPR036640">
    <property type="entry name" value="ABC1_TM_sf"/>
</dbReference>
<reference evidence="15 16" key="1">
    <citation type="submission" date="2011-09" db="EMBL/GenBank/DDBJ databases">
        <authorList>
            <consortium name="US DOE Joint Genome Institute (JGI-PGF)"/>
            <person name="Lucas S."/>
            <person name="Han J."/>
            <person name="Lapidus A."/>
            <person name="Cheng J.-F."/>
            <person name="Goodwin L."/>
            <person name="Pitluck S."/>
            <person name="Peters L."/>
            <person name="Land M.L."/>
            <person name="Hauser L."/>
            <person name="Brambilla E."/>
            <person name="Klenk H.-P."/>
            <person name="Woyke T.J."/>
        </authorList>
    </citation>
    <scope>NUCLEOTIDE SEQUENCE [LARGE SCALE GENOMIC DNA]</scope>
    <source>
        <strain evidence="15 16">K62</strain>
    </source>
</reference>
<dbReference type="SMART" id="SM00382">
    <property type="entry name" value="AAA"/>
    <property type="match status" value="1"/>
</dbReference>
<dbReference type="SUPFAM" id="SSF52540">
    <property type="entry name" value="P-loop containing nucleoside triphosphate hydrolases"/>
    <property type="match status" value="1"/>
</dbReference>